<keyword evidence="3" id="KW-1185">Reference proteome</keyword>
<evidence type="ECO:0000313" key="3">
    <source>
        <dbReference type="Proteomes" id="UP000241394"/>
    </source>
</evidence>
<dbReference type="InterPro" id="IPR001107">
    <property type="entry name" value="Band_7"/>
</dbReference>
<dbReference type="Pfam" id="PF01145">
    <property type="entry name" value="Band_7"/>
    <property type="match status" value="1"/>
</dbReference>
<accession>A0A2R6RUI4</accession>
<dbReference type="InterPro" id="IPR036013">
    <property type="entry name" value="Band_7/SPFH_dom_sf"/>
</dbReference>
<dbReference type="PANTHER" id="PTHR43327:SF31">
    <property type="entry name" value="HYPERSENSITIVE-INDUCED RESPONSE PROTEIN 2"/>
    <property type="match status" value="1"/>
</dbReference>
<evidence type="ECO:0000259" key="1">
    <source>
        <dbReference type="SMART" id="SM00244"/>
    </source>
</evidence>
<dbReference type="Proteomes" id="UP000241394">
    <property type="component" value="Chromosome LG3"/>
</dbReference>
<dbReference type="InParanoid" id="A0A2R6RUI4"/>
<name>A0A2R6RUI4_ACTCC</name>
<feature type="domain" description="Band 7" evidence="1">
    <location>
        <begin position="5"/>
        <end position="143"/>
    </location>
</feature>
<proteinExistence type="predicted"/>
<dbReference type="Gramene" id="PSS33696">
    <property type="protein sequence ID" value="PSS33696"/>
    <property type="gene ID" value="CEY00_Acc04096"/>
</dbReference>
<dbReference type="GO" id="GO:0005739">
    <property type="term" value="C:mitochondrion"/>
    <property type="evidence" value="ECO:0007669"/>
    <property type="project" value="TreeGrafter"/>
</dbReference>
<dbReference type="SUPFAM" id="SSF117892">
    <property type="entry name" value="Band 7/SPFH domain"/>
    <property type="match status" value="1"/>
</dbReference>
<reference evidence="3" key="2">
    <citation type="journal article" date="2018" name="BMC Genomics">
        <title>A manually annotated Actinidia chinensis var. chinensis (kiwifruit) genome highlights the challenges associated with draft genomes and gene prediction in plants.</title>
        <authorList>
            <person name="Pilkington S.M."/>
            <person name="Crowhurst R."/>
            <person name="Hilario E."/>
            <person name="Nardozza S."/>
            <person name="Fraser L."/>
            <person name="Peng Y."/>
            <person name="Gunaseelan K."/>
            <person name="Simpson R."/>
            <person name="Tahir J."/>
            <person name="Deroles S.C."/>
            <person name="Templeton K."/>
            <person name="Luo Z."/>
            <person name="Davy M."/>
            <person name="Cheng C."/>
            <person name="McNeilage M."/>
            <person name="Scaglione D."/>
            <person name="Liu Y."/>
            <person name="Zhang Q."/>
            <person name="Datson P."/>
            <person name="De Silva N."/>
            <person name="Gardiner S.E."/>
            <person name="Bassett H."/>
            <person name="Chagne D."/>
            <person name="McCallum J."/>
            <person name="Dzierzon H."/>
            <person name="Deng C."/>
            <person name="Wang Y.Y."/>
            <person name="Barron L."/>
            <person name="Manako K."/>
            <person name="Bowen J."/>
            <person name="Foster T.M."/>
            <person name="Erridge Z.A."/>
            <person name="Tiffin H."/>
            <person name="Waite C.N."/>
            <person name="Davies K.M."/>
            <person name="Grierson E.P."/>
            <person name="Laing W.A."/>
            <person name="Kirk R."/>
            <person name="Chen X."/>
            <person name="Wood M."/>
            <person name="Montefiori M."/>
            <person name="Brummell D.A."/>
            <person name="Schwinn K.E."/>
            <person name="Catanach A."/>
            <person name="Fullerton C."/>
            <person name="Li D."/>
            <person name="Meiyalaghan S."/>
            <person name="Nieuwenhuizen N."/>
            <person name="Read N."/>
            <person name="Prakash R."/>
            <person name="Hunter D."/>
            <person name="Zhang H."/>
            <person name="McKenzie M."/>
            <person name="Knabel M."/>
            <person name="Harris A."/>
            <person name="Allan A.C."/>
            <person name="Gleave A."/>
            <person name="Chen A."/>
            <person name="Janssen B.J."/>
            <person name="Plunkett B."/>
            <person name="Ampomah-Dwamena C."/>
            <person name="Voogd C."/>
            <person name="Leif D."/>
            <person name="Lafferty D."/>
            <person name="Souleyre E.J.F."/>
            <person name="Varkonyi-Gasic E."/>
            <person name="Gambi F."/>
            <person name="Hanley J."/>
            <person name="Yao J.L."/>
            <person name="Cheung J."/>
            <person name="David K.M."/>
            <person name="Warren B."/>
            <person name="Marsh K."/>
            <person name="Snowden K.C."/>
            <person name="Lin-Wang K."/>
            <person name="Brian L."/>
            <person name="Martinez-Sanchez M."/>
            <person name="Wang M."/>
            <person name="Ileperuma N."/>
            <person name="Macnee N."/>
            <person name="Campin R."/>
            <person name="McAtee P."/>
            <person name="Drummond R.S.M."/>
            <person name="Espley R.V."/>
            <person name="Ireland H.S."/>
            <person name="Wu R."/>
            <person name="Atkinson R.G."/>
            <person name="Karunairetnam S."/>
            <person name="Bulley S."/>
            <person name="Chunkath S."/>
            <person name="Hanley Z."/>
            <person name="Storey R."/>
            <person name="Thrimawithana A.H."/>
            <person name="Thomson S."/>
            <person name="David C."/>
            <person name="Testolin R."/>
            <person name="Huang H."/>
            <person name="Hellens R.P."/>
            <person name="Schaffer R.J."/>
        </authorList>
    </citation>
    <scope>NUCLEOTIDE SEQUENCE [LARGE SCALE GENOMIC DNA]</scope>
    <source>
        <strain evidence="3">cv. Red5</strain>
    </source>
</reference>
<dbReference type="Gene3D" id="3.30.479.30">
    <property type="entry name" value="Band 7 domain"/>
    <property type="match status" value="1"/>
</dbReference>
<protein>
    <submittedName>
        <fullName evidence="2">Hypersensitive-induced response protein</fullName>
    </submittedName>
</protein>
<gene>
    <name evidence="2" type="ORF">CEY00_Acc04096</name>
</gene>
<dbReference type="PANTHER" id="PTHR43327">
    <property type="entry name" value="STOMATIN-LIKE PROTEIN 2, MITOCHONDRIAL"/>
    <property type="match status" value="1"/>
</dbReference>
<dbReference type="InterPro" id="IPR050710">
    <property type="entry name" value="Band7/mec-2_domain"/>
</dbReference>
<comment type="caution">
    <text evidence="2">The sequence shown here is derived from an EMBL/GenBank/DDBJ whole genome shotgun (WGS) entry which is preliminary data.</text>
</comment>
<dbReference type="STRING" id="1590841.A0A2R6RUI4"/>
<organism evidence="2 3">
    <name type="scientific">Actinidia chinensis var. chinensis</name>
    <name type="common">Chinese soft-hair kiwi</name>
    <dbReference type="NCBI Taxonomy" id="1590841"/>
    <lineage>
        <taxon>Eukaryota</taxon>
        <taxon>Viridiplantae</taxon>
        <taxon>Streptophyta</taxon>
        <taxon>Embryophyta</taxon>
        <taxon>Tracheophyta</taxon>
        <taxon>Spermatophyta</taxon>
        <taxon>Magnoliopsida</taxon>
        <taxon>eudicotyledons</taxon>
        <taxon>Gunneridae</taxon>
        <taxon>Pentapetalae</taxon>
        <taxon>asterids</taxon>
        <taxon>Ericales</taxon>
        <taxon>Actinidiaceae</taxon>
        <taxon>Actinidia</taxon>
    </lineage>
</organism>
<evidence type="ECO:0000313" key="2">
    <source>
        <dbReference type="EMBL" id="PSS33696.1"/>
    </source>
</evidence>
<dbReference type="OrthoDB" id="10324436at2759"/>
<dbReference type="EMBL" id="NKQK01000003">
    <property type="protein sequence ID" value="PSS33696.1"/>
    <property type="molecule type" value="Genomic_DNA"/>
</dbReference>
<sequence length="232" mass="25502">MGQAFGCIQVVQSTVAVKEKCGKFDRVLEPGCHCLPWCLGHHVAGKDHVFVVVASIQYCAMEDKAKDAFYKLSKTKGQIQAYVSNVARASLRTMDLDSAFEKKNDLAKDLKDKLKEVMSDYGFEIVQILIVDIEKRDTADKNAADRKRAEGEAESKYYLGLGIARQYQAILDGLRDSVRAFSENVPGTSAKDVMDMALVLSTSTPHGPGAVRDVAVQMREVLSQGASVKHEN</sequence>
<dbReference type="AlphaFoldDB" id="A0A2R6RUI4"/>
<dbReference type="SMART" id="SM00244">
    <property type="entry name" value="PHB"/>
    <property type="match status" value="1"/>
</dbReference>
<reference evidence="2 3" key="1">
    <citation type="submission" date="2017-07" db="EMBL/GenBank/DDBJ databases">
        <title>An improved, manually edited Actinidia chinensis var. chinensis (kiwifruit) genome highlights the challenges associated with draft genomes and gene prediction in plants.</title>
        <authorList>
            <person name="Pilkington S."/>
            <person name="Crowhurst R."/>
            <person name="Hilario E."/>
            <person name="Nardozza S."/>
            <person name="Fraser L."/>
            <person name="Peng Y."/>
            <person name="Gunaseelan K."/>
            <person name="Simpson R."/>
            <person name="Tahir J."/>
            <person name="Deroles S."/>
            <person name="Templeton K."/>
            <person name="Luo Z."/>
            <person name="Davy M."/>
            <person name="Cheng C."/>
            <person name="Mcneilage M."/>
            <person name="Scaglione D."/>
            <person name="Liu Y."/>
            <person name="Zhang Q."/>
            <person name="Datson P."/>
            <person name="De Silva N."/>
            <person name="Gardiner S."/>
            <person name="Bassett H."/>
            <person name="Chagne D."/>
            <person name="Mccallum J."/>
            <person name="Dzierzon H."/>
            <person name="Deng C."/>
            <person name="Wang Y.-Y."/>
            <person name="Barron N."/>
            <person name="Manako K."/>
            <person name="Bowen J."/>
            <person name="Foster T."/>
            <person name="Erridge Z."/>
            <person name="Tiffin H."/>
            <person name="Waite C."/>
            <person name="Davies K."/>
            <person name="Grierson E."/>
            <person name="Laing W."/>
            <person name="Kirk R."/>
            <person name="Chen X."/>
            <person name="Wood M."/>
            <person name="Montefiori M."/>
            <person name="Brummell D."/>
            <person name="Schwinn K."/>
            <person name="Catanach A."/>
            <person name="Fullerton C."/>
            <person name="Li D."/>
            <person name="Meiyalaghan S."/>
            <person name="Nieuwenhuizen N."/>
            <person name="Read N."/>
            <person name="Prakash R."/>
            <person name="Hunter D."/>
            <person name="Zhang H."/>
            <person name="Mckenzie M."/>
            <person name="Knabel M."/>
            <person name="Harris A."/>
            <person name="Allan A."/>
            <person name="Chen A."/>
            <person name="Janssen B."/>
            <person name="Plunkett B."/>
            <person name="Dwamena C."/>
            <person name="Voogd C."/>
            <person name="Leif D."/>
            <person name="Lafferty D."/>
            <person name="Souleyre E."/>
            <person name="Varkonyi-Gasic E."/>
            <person name="Gambi F."/>
            <person name="Hanley J."/>
            <person name="Yao J.-L."/>
            <person name="Cheung J."/>
            <person name="David K."/>
            <person name="Warren B."/>
            <person name="Marsh K."/>
            <person name="Snowden K."/>
            <person name="Lin-Wang K."/>
            <person name="Brian L."/>
            <person name="Martinez-Sanchez M."/>
            <person name="Wang M."/>
            <person name="Ileperuma N."/>
            <person name="Macnee N."/>
            <person name="Campin R."/>
            <person name="Mcatee P."/>
            <person name="Drummond R."/>
            <person name="Espley R."/>
            <person name="Ireland H."/>
            <person name="Wu R."/>
            <person name="Atkinson R."/>
            <person name="Karunairetnam S."/>
            <person name="Bulley S."/>
            <person name="Chunkath S."/>
            <person name="Hanley Z."/>
            <person name="Storey R."/>
            <person name="Thrimawithana A."/>
            <person name="Thomson S."/>
            <person name="David C."/>
            <person name="Testolin R."/>
        </authorList>
    </citation>
    <scope>NUCLEOTIDE SEQUENCE [LARGE SCALE GENOMIC DNA]</scope>
    <source>
        <strain evidence="3">cv. Red5</strain>
        <tissue evidence="2">Young leaf</tissue>
    </source>
</reference>